<dbReference type="RefSeq" id="WP_187686740.1">
    <property type="nucleotide sequence ID" value="NZ_AP023396.1"/>
</dbReference>
<name>A0A7G1KF15_9NOCA</name>
<proteinExistence type="predicted"/>
<protein>
    <recommendedName>
        <fullName evidence="3">FHA domain-containing protein</fullName>
    </recommendedName>
</protein>
<evidence type="ECO:0000313" key="1">
    <source>
        <dbReference type="EMBL" id="BCK53146.1"/>
    </source>
</evidence>
<accession>A0A7G1KF15</accession>
<dbReference type="Proteomes" id="UP000516173">
    <property type="component" value="Chromosome"/>
</dbReference>
<dbReference type="EMBL" id="AP023396">
    <property type="protein sequence ID" value="BCK53146.1"/>
    <property type="molecule type" value="Genomic_DNA"/>
</dbReference>
<dbReference type="InterPro" id="IPR008984">
    <property type="entry name" value="SMAD_FHA_dom_sf"/>
</dbReference>
<keyword evidence="2" id="KW-1185">Reference proteome</keyword>
<reference evidence="1 2" key="1">
    <citation type="submission" date="2020-08" db="EMBL/GenBank/DDBJ databases">
        <title>Genome Sequencing of Nocardia wallacei strain FMUON74 and assembly.</title>
        <authorList>
            <person name="Toyokawa M."/>
            <person name="Uesaka K."/>
        </authorList>
    </citation>
    <scope>NUCLEOTIDE SEQUENCE [LARGE SCALE GENOMIC DNA]</scope>
    <source>
        <strain evidence="1 2">FMUON74</strain>
    </source>
</reference>
<evidence type="ECO:0000313" key="2">
    <source>
        <dbReference type="Proteomes" id="UP000516173"/>
    </source>
</evidence>
<dbReference type="SUPFAM" id="SSF49879">
    <property type="entry name" value="SMAD/FHA domain"/>
    <property type="match status" value="1"/>
</dbReference>
<dbReference type="GeneID" id="80345536"/>
<dbReference type="AlphaFoldDB" id="A0A7G1KF15"/>
<gene>
    <name evidence="1" type="ORF">NWFMUON74_09180</name>
</gene>
<sequence length="302" mass="33873">MTTGNDDDIRALVRKAYETVSEPAAFDVTAGLRDVVRRARRPDPQPLPDLAEQLAHVIHRGERQGSRSAKGTLVARTFYTAITAEPREGVEVVFGRDSGNVTVVLGADDASVGRRQGRLDFRNGRWWLTNIGRVPIQAGSRVTFTEDGPIAIDQGYTMLFVQGSEARLHQLELYVVGDDHIIPPPLPNTVEPEPVPWNLSPDERLVLVVFAQRYLRGEPNPRPWSRREATLLLKELDPAARWTARRAEELVYRVRVRWADSRVRGSGGRQFGAQRPDLGDLIRYLIVNGTLSPRDLDLLDGY</sequence>
<dbReference type="KEGG" id="nwl:NWFMUON74_09180"/>
<evidence type="ECO:0008006" key="3">
    <source>
        <dbReference type="Google" id="ProtNLM"/>
    </source>
</evidence>
<dbReference type="CDD" id="cd00060">
    <property type="entry name" value="FHA"/>
    <property type="match status" value="1"/>
</dbReference>
<organism evidence="1 2">
    <name type="scientific">Nocardia wallacei</name>
    <dbReference type="NCBI Taxonomy" id="480035"/>
    <lineage>
        <taxon>Bacteria</taxon>
        <taxon>Bacillati</taxon>
        <taxon>Actinomycetota</taxon>
        <taxon>Actinomycetes</taxon>
        <taxon>Mycobacteriales</taxon>
        <taxon>Nocardiaceae</taxon>
        <taxon>Nocardia</taxon>
    </lineage>
</organism>